<evidence type="ECO:0000256" key="7">
    <source>
        <dbReference type="ARBA" id="ARBA00022989"/>
    </source>
</evidence>
<keyword evidence="5 9" id="KW-0812">Transmembrane</keyword>
<dbReference type="InterPro" id="IPR050186">
    <property type="entry name" value="TPT_transporter"/>
</dbReference>
<gene>
    <name evidence="11" type="ORF">N7469_001323</name>
</gene>
<comment type="subcellular location">
    <subcellularLocation>
        <location evidence="2">Endoplasmic reticulum membrane</location>
        <topology evidence="2">Multi-pass membrane protein</topology>
    </subcellularLocation>
</comment>
<dbReference type="AlphaFoldDB" id="A0A9W9TVL7"/>
<feature type="transmembrane region" description="Helical" evidence="9">
    <location>
        <begin position="149"/>
        <end position="166"/>
    </location>
</feature>
<keyword evidence="12" id="KW-1185">Reference proteome</keyword>
<evidence type="ECO:0000256" key="9">
    <source>
        <dbReference type="SAM" id="Phobius"/>
    </source>
</evidence>
<keyword evidence="7 9" id="KW-1133">Transmembrane helix</keyword>
<evidence type="ECO:0000256" key="2">
    <source>
        <dbReference type="ARBA" id="ARBA00004477"/>
    </source>
</evidence>
<organism evidence="11 12">
    <name type="scientific">Penicillium citrinum</name>
    <dbReference type="NCBI Taxonomy" id="5077"/>
    <lineage>
        <taxon>Eukaryota</taxon>
        <taxon>Fungi</taxon>
        <taxon>Dikarya</taxon>
        <taxon>Ascomycota</taxon>
        <taxon>Pezizomycotina</taxon>
        <taxon>Eurotiomycetes</taxon>
        <taxon>Eurotiomycetidae</taxon>
        <taxon>Eurotiales</taxon>
        <taxon>Aspergillaceae</taxon>
        <taxon>Penicillium</taxon>
    </lineage>
</organism>
<evidence type="ECO:0000259" key="10">
    <source>
        <dbReference type="Pfam" id="PF03151"/>
    </source>
</evidence>
<feature type="transmembrane region" description="Helical" evidence="9">
    <location>
        <begin position="276"/>
        <end position="297"/>
    </location>
</feature>
<sequence>MANNKDERKLESGAPASKSDGIHPAFYIALWIALSSSVILFNKWVLHTAKFNFPLFLTTWHMAFATAMTQILARCTNILDSRHKVPMNAATYTRAIVPIGIMFSLSLICGNLAYLYLSVSFIQMLKATNAVVTLFATWAFGIAPANFKTLGNVGIIVIGVVIASFGEIQFDMLGFIIQVGGIIFEALRLVMVQRLLSSAEFKMDPLVSLYYYAPACAVTNGVITLFTDVPRMTMNDIYGLGIMTLIANALVAFLLNASVVLLIGKTSAVVLTMAGILKDILLQFFGYSIALGGLVYYKLGAEKINALTTDVRLQVGEYRRANPAKAKGIVAGAALTVILLVLYTGAPSAGQVTN</sequence>
<dbReference type="GO" id="GO:0005789">
    <property type="term" value="C:endoplasmic reticulum membrane"/>
    <property type="evidence" value="ECO:0007669"/>
    <property type="project" value="UniProtKB-SubCell"/>
</dbReference>
<accession>A0A9W9TVL7</accession>
<reference evidence="11" key="1">
    <citation type="submission" date="2022-11" db="EMBL/GenBank/DDBJ databases">
        <authorList>
            <person name="Petersen C."/>
        </authorList>
    </citation>
    <scope>NUCLEOTIDE SEQUENCE</scope>
    <source>
        <strain evidence="11">IBT 23319</strain>
    </source>
</reference>
<evidence type="ECO:0000256" key="5">
    <source>
        <dbReference type="ARBA" id="ARBA00022692"/>
    </source>
</evidence>
<evidence type="ECO:0000256" key="1">
    <source>
        <dbReference type="ARBA" id="ARBA00003420"/>
    </source>
</evidence>
<dbReference type="Pfam" id="PF03151">
    <property type="entry name" value="TPT"/>
    <property type="match status" value="1"/>
</dbReference>
<comment type="function">
    <text evidence="1">Involved in the import of GDP-mannose from the cytoplasm into the Golgi lumen.</text>
</comment>
<reference evidence="11" key="2">
    <citation type="journal article" date="2023" name="IMA Fungus">
        <title>Comparative genomic study of the Penicillium genus elucidates a diverse pangenome and 15 lateral gene transfer events.</title>
        <authorList>
            <person name="Petersen C."/>
            <person name="Sorensen T."/>
            <person name="Nielsen M.R."/>
            <person name="Sondergaard T.E."/>
            <person name="Sorensen J.L."/>
            <person name="Fitzpatrick D.A."/>
            <person name="Frisvad J.C."/>
            <person name="Nielsen K.L."/>
        </authorList>
    </citation>
    <scope>NUCLEOTIDE SEQUENCE</scope>
    <source>
        <strain evidence="11">IBT 23319</strain>
    </source>
</reference>
<evidence type="ECO:0000256" key="6">
    <source>
        <dbReference type="ARBA" id="ARBA00022824"/>
    </source>
</evidence>
<comment type="similarity">
    <text evidence="3">Belongs to the TPT transporter family. SLC35D subfamily.</text>
</comment>
<evidence type="ECO:0000313" key="12">
    <source>
        <dbReference type="Proteomes" id="UP001147733"/>
    </source>
</evidence>
<dbReference type="GeneID" id="81379410"/>
<keyword evidence="6" id="KW-0256">Endoplasmic reticulum</keyword>
<protein>
    <submittedName>
        <fullName evidence="11">Sugar phosphate/phosphate translocator</fullName>
    </submittedName>
</protein>
<comment type="caution">
    <text evidence="11">The sequence shown here is derived from an EMBL/GenBank/DDBJ whole genome shotgun (WGS) entry which is preliminary data.</text>
</comment>
<proteinExistence type="inferred from homology"/>
<comment type="subunit">
    <text evidence="4">Homooligomer.</text>
</comment>
<evidence type="ECO:0000256" key="4">
    <source>
        <dbReference type="ARBA" id="ARBA00011182"/>
    </source>
</evidence>
<evidence type="ECO:0000313" key="11">
    <source>
        <dbReference type="EMBL" id="KAJ5242996.1"/>
    </source>
</evidence>
<dbReference type="InterPro" id="IPR004853">
    <property type="entry name" value="Sugar_P_trans_dom"/>
</dbReference>
<dbReference type="RefSeq" id="XP_056506000.1">
    <property type="nucleotide sequence ID" value="XM_056640243.1"/>
</dbReference>
<feature type="transmembrane region" description="Helical" evidence="9">
    <location>
        <begin position="25"/>
        <end position="46"/>
    </location>
</feature>
<feature type="transmembrane region" description="Helical" evidence="9">
    <location>
        <begin position="238"/>
        <end position="264"/>
    </location>
</feature>
<evidence type="ECO:0000256" key="3">
    <source>
        <dbReference type="ARBA" id="ARBA00010425"/>
    </source>
</evidence>
<feature type="transmembrane region" description="Helical" evidence="9">
    <location>
        <begin position="208"/>
        <end position="226"/>
    </location>
</feature>
<feature type="transmembrane region" description="Helical" evidence="9">
    <location>
        <begin position="328"/>
        <end position="346"/>
    </location>
</feature>
<dbReference type="PANTHER" id="PTHR11132">
    <property type="entry name" value="SOLUTE CARRIER FAMILY 35"/>
    <property type="match status" value="1"/>
</dbReference>
<feature type="transmembrane region" description="Helical" evidence="9">
    <location>
        <begin position="53"/>
        <end position="72"/>
    </location>
</feature>
<dbReference type="EMBL" id="JAPQKT010000001">
    <property type="protein sequence ID" value="KAJ5242996.1"/>
    <property type="molecule type" value="Genomic_DNA"/>
</dbReference>
<dbReference type="Proteomes" id="UP001147733">
    <property type="component" value="Unassembled WGS sequence"/>
</dbReference>
<feature type="transmembrane region" description="Helical" evidence="9">
    <location>
        <begin position="124"/>
        <end position="143"/>
    </location>
</feature>
<feature type="transmembrane region" description="Helical" evidence="9">
    <location>
        <begin position="173"/>
        <end position="196"/>
    </location>
</feature>
<feature type="transmembrane region" description="Helical" evidence="9">
    <location>
        <begin position="92"/>
        <end position="117"/>
    </location>
</feature>
<keyword evidence="8 9" id="KW-0472">Membrane</keyword>
<dbReference type="OrthoDB" id="6418713at2759"/>
<evidence type="ECO:0000256" key="8">
    <source>
        <dbReference type="ARBA" id="ARBA00023136"/>
    </source>
</evidence>
<name>A0A9W9TVL7_PENCI</name>
<feature type="domain" description="Sugar phosphate transporter" evidence="10">
    <location>
        <begin position="25"/>
        <end position="281"/>
    </location>
</feature>